<dbReference type="GO" id="GO:0006888">
    <property type="term" value="P:endoplasmic reticulum to Golgi vesicle-mediated transport"/>
    <property type="evidence" value="ECO:0007669"/>
    <property type="project" value="InterPro"/>
</dbReference>
<dbReference type="OrthoDB" id="411251at2759"/>
<keyword evidence="5 6" id="KW-0472">Membrane</keyword>
<feature type="transmembrane region" description="Helical" evidence="6">
    <location>
        <begin position="185"/>
        <end position="207"/>
    </location>
</feature>
<dbReference type="AlphaFoldDB" id="A0A226E5I1"/>
<dbReference type="Proteomes" id="UP000198287">
    <property type="component" value="Unassembled WGS sequence"/>
</dbReference>
<evidence type="ECO:0000313" key="8">
    <source>
        <dbReference type="Proteomes" id="UP000198287"/>
    </source>
</evidence>
<gene>
    <name evidence="7" type="ORF">Fcan01_12696</name>
</gene>
<comment type="subcellular location">
    <subcellularLocation>
        <location evidence="1">Membrane</location>
        <topology evidence="1">Multi-pass membrane protein</topology>
    </subcellularLocation>
</comment>
<feature type="transmembrane region" description="Helical" evidence="6">
    <location>
        <begin position="153"/>
        <end position="173"/>
    </location>
</feature>
<proteinExistence type="inferred from homology"/>
<name>A0A226E5I1_FOLCA</name>
<protein>
    <submittedName>
        <fullName evidence="7">Protein YIPF6</fullName>
    </submittedName>
</protein>
<keyword evidence="3 6" id="KW-0812">Transmembrane</keyword>
<comment type="caution">
    <text evidence="7">The sequence shown here is derived from an EMBL/GenBank/DDBJ whole genome shotgun (WGS) entry which is preliminary data.</text>
</comment>
<feature type="transmembrane region" description="Helical" evidence="6">
    <location>
        <begin position="219"/>
        <end position="238"/>
    </location>
</feature>
<dbReference type="PANTHER" id="PTHR21236:SF1">
    <property type="entry name" value="PROTEIN YIPF6"/>
    <property type="match status" value="1"/>
</dbReference>
<reference evidence="7 8" key="1">
    <citation type="submission" date="2015-12" db="EMBL/GenBank/DDBJ databases">
        <title>The genome of Folsomia candida.</title>
        <authorList>
            <person name="Faddeeva A."/>
            <person name="Derks M.F."/>
            <person name="Anvar Y."/>
            <person name="Smit S."/>
            <person name="Van Straalen N."/>
            <person name="Roelofs D."/>
        </authorList>
    </citation>
    <scope>NUCLEOTIDE SEQUENCE [LARGE SCALE GENOMIC DNA]</scope>
    <source>
        <strain evidence="7 8">VU population</strain>
        <tissue evidence="7">Whole body</tissue>
    </source>
</reference>
<feature type="transmembrane region" description="Helical" evidence="6">
    <location>
        <begin position="91"/>
        <end position="112"/>
    </location>
</feature>
<dbReference type="STRING" id="158441.A0A226E5I1"/>
<evidence type="ECO:0000256" key="6">
    <source>
        <dbReference type="SAM" id="Phobius"/>
    </source>
</evidence>
<evidence type="ECO:0000256" key="1">
    <source>
        <dbReference type="ARBA" id="ARBA00004141"/>
    </source>
</evidence>
<evidence type="ECO:0000256" key="3">
    <source>
        <dbReference type="ARBA" id="ARBA00022692"/>
    </source>
</evidence>
<feature type="transmembrane region" description="Helical" evidence="6">
    <location>
        <begin position="124"/>
        <end position="146"/>
    </location>
</feature>
<dbReference type="GO" id="GO:0005802">
    <property type="term" value="C:trans-Golgi network"/>
    <property type="evidence" value="ECO:0007669"/>
    <property type="project" value="TreeGrafter"/>
</dbReference>
<dbReference type="PANTHER" id="PTHR21236">
    <property type="entry name" value="GOLGI MEMBRANE PROTEIN YIP1"/>
    <property type="match status" value="1"/>
</dbReference>
<comment type="similarity">
    <text evidence="2">Belongs to the YIP1 family.</text>
</comment>
<keyword evidence="4 6" id="KW-1133">Transmembrane helix</keyword>
<evidence type="ECO:0000313" key="7">
    <source>
        <dbReference type="EMBL" id="OXA52689.1"/>
    </source>
</evidence>
<dbReference type="GO" id="GO:0016020">
    <property type="term" value="C:membrane"/>
    <property type="evidence" value="ECO:0007669"/>
    <property type="project" value="UniProtKB-SubCell"/>
</dbReference>
<organism evidence="7 8">
    <name type="scientific">Folsomia candida</name>
    <name type="common">Springtail</name>
    <dbReference type="NCBI Taxonomy" id="158441"/>
    <lineage>
        <taxon>Eukaryota</taxon>
        <taxon>Metazoa</taxon>
        <taxon>Ecdysozoa</taxon>
        <taxon>Arthropoda</taxon>
        <taxon>Hexapoda</taxon>
        <taxon>Collembola</taxon>
        <taxon>Entomobryomorpha</taxon>
        <taxon>Isotomoidea</taxon>
        <taxon>Isotomidae</taxon>
        <taxon>Proisotominae</taxon>
        <taxon>Folsomia</taxon>
    </lineage>
</organism>
<keyword evidence="8" id="KW-1185">Reference proteome</keyword>
<sequence>MDPVFLGNIESLKMDSPDVHRINFGPESTGRAEGDFGSLEGDIITRNNQKVTVEGELNTLDEPIFDTIKRDLTAVGNKVYNAMLPMKNPNYLLVEWDLWGALFFATYIGLILQQMNYYNPDASQFPQIILIVCLGTAAVTYTHVVMLRTNTSIFQYISVLGYCLAPMAINVTITYLLDFLIGRVYWIRFLLFVGSTGWSVYTTSMILKHEEGPLNIPYHLAPIGLYYLIIALVILYHTGPPPNSVAPPAPVVVPNPTTTT</sequence>
<accession>A0A226E5I1</accession>
<dbReference type="OMA" id="IKFYHVL"/>
<evidence type="ECO:0000256" key="5">
    <source>
        <dbReference type="ARBA" id="ARBA00023136"/>
    </source>
</evidence>
<evidence type="ECO:0000256" key="2">
    <source>
        <dbReference type="ARBA" id="ARBA00010596"/>
    </source>
</evidence>
<dbReference type="EMBL" id="LNIX01000006">
    <property type="protein sequence ID" value="OXA52689.1"/>
    <property type="molecule type" value="Genomic_DNA"/>
</dbReference>
<evidence type="ECO:0000256" key="4">
    <source>
        <dbReference type="ARBA" id="ARBA00022989"/>
    </source>
</evidence>
<dbReference type="InterPro" id="IPR045231">
    <property type="entry name" value="Yip1/4-like"/>
</dbReference>